<feature type="non-terminal residue" evidence="1">
    <location>
        <position position="159"/>
    </location>
</feature>
<evidence type="ECO:0000313" key="2">
    <source>
        <dbReference type="Proteomes" id="UP001432322"/>
    </source>
</evidence>
<gene>
    <name evidence="1" type="ORF">PFISCL1PPCAC_14412</name>
</gene>
<comment type="caution">
    <text evidence="1">The sequence shown here is derived from an EMBL/GenBank/DDBJ whole genome shotgun (WGS) entry which is preliminary data.</text>
</comment>
<protein>
    <submittedName>
        <fullName evidence="1">Uncharacterized protein</fullName>
    </submittedName>
</protein>
<sequence length="159" mass="18061">LYSFSARRVPWQRTLRALADKDSELYTKGRLGEERKPFEGTPIVISEETSELRPVQVNLTYGLLQAMSSQVAIPPLIGLDRKIKYIAQMDVFSSSASIGQHFSELDSKFPPIDTMGGTIEQVIESEEIDPVDGCRVQILEYRILMPDKMTELIKTIRRK</sequence>
<name>A0AAV5VYG7_9BILA</name>
<reference evidence="1" key="1">
    <citation type="submission" date="2023-10" db="EMBL/GenBank/DDBJ databases">
        <title>Genome assembly of Pristionchus species.</title>
        <authorList>
            <person name="Yoshida K."/>
            <person name="Sommer R.J."/>
        </authorList>
    </citation>
    <scope>NUCLEOTIDE SEQUENCE</scope>
    <source>
        <strain evidence="1">RS5133</strain>
    </source>
</reference>
<organism evidence="1 2">
    <name type="scientific">Pristionchus fissidentatus</name>
    <dbReference type="NCBI Taxonomy" id="1538716"/>
    <lineage>
        <taxon>Eukaryota</taxon>
        <taxon>Metazoa</taxon>
        <taxon>Ecdysozoa</taxon>
        <taxon>Nematoda</taxon>
        <taxon>Chromadorea</taxon>
        <taxon>Rhabditida</taxon>
        <taxon>Rhabditina</taxon>
        <taxon>Diplogasteromorpha</taxon>
        <taxon>Diplogasteroidea</taxon>
        <taxon>Neodiplogasteridae</taxon>
        <taxon>Pristionchus</taxon>
    </lineage>
</organism>
<dbReference type="Proteomes" id="UP001432322">
    <property type="component" value="Unassembled WGS sequence"/>
</dbReference>
<evidence type="ECO:0000313" key="1">
    <source>
        <dbReference type="EMBL" id="GMT23115.1"/>
    </source>
</evidence>
<accession>A0AAV5VYG7</accession>
<proteinExistence type="predicted"/>
<feature type="non-terminal residue" evidence="1">
    <location>
        <position position="1"/>
    </location>
</feature>
<dbReference type="AlphaFoldDB" id="A0AAV5VYG7"/>
<keyword evidence="2" id="KW-1185">Reference proteome</keyword>
<dbReference type="EMBL" id="BTSY01000004">
    <property type="protein sequence ID" value="GMT23115.1"/>
    <property type="molecule type" value="Genomic_DNA"/>
</dbReference>